<proteinExistence type="inferred from homology"/>
<accession>A0A8B9S7D6</accession>
<dbReference type="GO" id="GO:0005829">
    <property type="term" value="C:cytosol"/>
    <property type="evidence" value="ECO:0007669"/>
    <property type="project" value="TreeGrafter"/>
</dbReference>
<keyword evidence="4" id="KW-0963">Cytoplasm</keyword>
<name>A0A8B9S7D6_APTOW</name>
<keyword evidence="3" id="KW-0343">GTPase activation</keyword>
<dbReference type="FunFam" id="2.70.50.30:FF:000004">
    <property type="entry name" value="Rho GDP-dissociation inhibitor 1"/>
    <property type="match status" value="1"/>
</dbReference>
<protein>
    <submittedName>
        <fullName evidence="6">Rho GDP dissociation inhibitor gamma</fullName>
    </submittedName>
</protein>
<feature type="compositionally biased region" description="Basic and acidic residues" evidence="5">
    <location>
        <begin position="175"/>
        <end position="186"/>
    </location>
</feature>
<evidence type="ECO:0000313" key="7">
    <source>
        <dbReference type="Proteomes" id="UP000694424"/>
    </source>
</evidence>
<dbReference type="PRINTS" id="PR00492">
    <property type="entry name" value="RHOGDI"/>
</dbReference>
<evidence type="ECO:0000313" key="6">
    <source>
        <dbReference type="Ensembl" id="ENSAOWP00000009913.1"/>
    </source>
</evidence>
<dbReference type="GO" id="GO:0005096">
    <property type="term" value="F:GTPase activator activity"/>
    <property type="evidence" value="ECO:0007669"/>
    <property type="project" value="UniProtKB-KW"/>
</dbReference>
<dbReference type="GO" id="GO:0007266">
    <property type="term" value="P:Rho protein signal transduction"/>
    <property type="evidence" value="ECO:0007669"/>
    <property type="project" value="InterPro"/>
</dbReference>
<sequence>RAGAHASPDIMADKEGVTLSLEEEDADVALAYRTPEKKSLQEIQQLDPGDESLRKYKQALLGAIPVAVDARVPNVQVMRLTLVCEQAPGPMIMDLTGDVEALRSRSFVLKEGVDYRVKVSFKVNREIVCGLKCLHLTYRRGRPGEWGARGPGATPRRERSQVTTPSHPPPSKYQKRGDSQRWEGGRGGRSGPKGRKEAFARARCHGDAWRCLVPGPGTAWL</sequence>
<reference evidence="6" key="1">
    <citation type="submission" date="2025-08" db="UniProtKB">
        <authorList>
            <consortium name="Ensembl"/>
        </authorList>
    </citation>
    <scope>IDENTIFICATION</scope>
</reference>
<comment type="subcellular location">
    <subcellularLocation>
        <location evidence="1">Cytoplasm</location>
    </subcellularLocation>
</comment>
<evidence type="ECO:0000256" key="3">
    <source>
        <dbReference type="ARBA" id="ARBA00022468"/>
    </source>
</evidence>
<dbReference type="InterPro" id="IPR014756">
    <property type="entry name" value="Ig_E-set"/>
</dbReference>
<dbReference type="SUPFAM" id="SSF81296">
    <property type="entry name" value="E set domains"/>
    <property type="match status" value="1"/>
</dbReference>
<organism evidence="6 7">
    <name type="scientific">Apteryx owenii</name>
    <name type="common">Little spotted kiwi</name>
    <dbReference type="NCBI Taxonomy" id="8824"/>
    <lineage>
        <taxon>Eukaryota</taxon>
        <taxon>Metazoa</taxon>
        <taxon>Chordata</taxon>
        <taxon>Craniata</taxon>
        <taxon>Vertebrata</taxon>
        <taxon>Euteleostomi</taxon>
        <taxon>Archelosauria</taxon>
        <taxon>Archosauria</taxon>
        <taxon>Dinosauria</taxon>
        <taxon>Saurischia</taxon>
        <taxon>Theropoda</taxon>
        <taxon>Coelurosauria</taxon>
        <taxon>Aves</taxon>
        <taxon>Palaeognathae</taxon>
        <taxon>Apterygiformes</taxon>
        <taxon>Apterygidae</taxon>
        <taxon>Apteryx</taxon>
    </lineage>
</organism>
<evidence type="ECO:0000256" key="5">
    <source>
        <dbReference type="SAM" id="MobiDB-lite"/>
    </source>
</evidence>
<keyword evidence="7" id="KW-1185">Reference proteome</keyword>
<dbReference type="Pfam" id="PF02115">
    <property type="entry name" value="Rho_GDI"/>
    <property type="match status" value="1"/>
</dbReference>
<dbReference type="InterPro" id="IPR024792">
    <property type="entry name" value="RhoGDI_dom_sf"/>
</dbReference>
<dbReference type="InterPro" id="IPR000406">
    <property type="entry name" value="Rho_GDI"/>
</dbReference>
<dbReference type="GO" id="GO:0005094">
    <property type="term" value="F:Rho GDP-dissociation inhibitor activity"/>
    <property type="evidence" value="ECO:0007669"/>
    <property type="project" value="InterPro"/>
</dbReference>
<dbReference type="PANTHER" id="PTHR10980">
    <property type="entry name" value="RHO GDP-DISSOCIATION INHIBITOR"/>
    <property type="match status" value="1"/>
</dbReference>
<reference evidence="6" key="2">
    <citation type="submission" date="2025-09" db="UniProtKB">
        <authorList>
            <consortium name="Ensembl"/>
        </authorList>
    </citation>
    <scope>IDENTIFICATION</scope>
</reference>
<dbReference type="Proteomes" id="UP000694424">
    <property type="component" value="Unplaced"/>
</dbReference>
<evidence type="ECO:0000256" key="2">
    <source>
        <dbReference type="ARBA" id="ARBA00009758"/>
    </source>
</evidence>
<evidence type="ECO:0000256" key="1">
    <source>
        <dbReference type="ARBA" id="ARBA00004496"/>
    </source>
</evidence>
<dbReference type="GO" id="GO:0016020">
    <property type="term" value="C:membrane"/>
    <property type="evidence" value="ECO:0007669"/>
    <property type="project" value="TreeGrafter"/>
</dbReference>
<evidence type="ECO:0000256" key="4">
    <source>
        <dbReference type="ARBA" id="ARBA00022490"/>
    </source>
</evidence>
<dbReference type="Gene3D" id="2.70.50.30">
    <property type="entry name" value="Coagulation Factor XIII, subunit A, domain 1"/>
    <property type="match status" value="1"/>
</dbReference>
<feature type="region of interest" description="Disordered" evidence="5">
    <location>
        <begin position="144"/>
        <end position="199"/>
    </location>
</feature>
<comment type="similarity">
    <text evidence="2">Belongs to the Rho GDI family.</text>
</comment>
<dbReference type="PANTHER" id="PTHR10980:SF8">
    <property type="entry name" value="RHO GDP-DISSOCIATION INHIBITOR 3"/>
    <property type="match status" value="1"/>
</dbReference>
<dbReference type="AlphaFoldDB" id="A0A8B9S7D6"/>
<dbReference type="Ensembl" id="ENSAOWT00000011244.1">
    <property type="protein sequence ID" value="ENSAOWP00000009913.1"/>
    <property type="gene ID" value="ENSAOWG00000006799.1"/>
</dbReference>